<name>A0A7S3F4M5_9EUKA</name>
<accession>A0A7S3F4M5</accession>
<sequence length="320" mass="37646">MYWGYSLGRMAPVFDELRRLAGSSNDTLRLAIEYHHGFIEFNPTTIEYVGGLRASLHLHHRVCPIILVTRLRAPTAFYVSYFRWAVAWRQRQNPGKFGNNFTDWAPPNLQSALLLRSMDHMWAENVGLHHRQRKVFRDFDSTSMRRLQDMLLHFDLVGTTERFDETLLLLADMTGLQYIRYWVNNPTERSHWKREVTREDACPDLAMCNGHVHAIAPFDTELYENVAERFDKLVIEQGSSFQHRLQLFRVALGQRSSNVRTANRCRYYPINPRRFNASRYACPLAPEQAHLCDAVHANREIRCPWNYVANRRRHTRGQSR</sequence>
<dbReference type="AlphaFoldDB" id="A0A7S3F4M5"/>
<gene>
    <name evidence="1" type="ORF">HERI1096_LOCUS23703</name>
</gene>
<dbReference type="Gene3D" id="3.40.50.300">
    <property type="entry name" value="P-loop containing nucleotide triphosphate hydrolases"/>
    <property type="match status" value="1"/>
</dbReference>
<dbReference type="EMBL" id="HBHX01042743">
    <property type="protein sequence ID" value="CAE0123001.1"/>
    <property type="molecule type" value="Transcribed_RNA"/>
</dbReference>
<organism evidence="1">
    <name type="scientific">Haptolina ericina</name>
    <dbReference type="NCBI Taxonomy" id="156174"/>
    <lineage>
        <taxon>Eukaryota</taxon>
        <taxon>Haptista</taxon>
        <taxon>Haptophyta</taxon>
        <taxon>Prymnesiophyceae</taxon>
        <taxon>Prymnesiales</taxon>
        <taxon>Prymnesiaceae</taxon>
        <taxon>Haptolina</taxon>
    </lineage>
</organism>
<dbReference type="InterPro" id="IPR027417">
    <property type="entry name" value="P-loop_NTPase"/>
</dbReference>
<proteinExistence type="predicted"/>
<protein>
    <submittedName>
        <fullName evidence="1">Uncharacterized protein</fullName>
    </submittedName>
</protein>
<reference evidence="1" key="1">
    <citation type="submission" date="2021-01" db="EMBL/GenBank/DDBJ databases">
        <authorList>
            <person name="Corre E."/>
            <person name="Pelletier E."/>
            <person name="Niang G."/>
            <person name="Scheremetjew M."/>
            <person name="Finn R."/>
            <person name="Kale V."/>
            <person name="Holt S."/>
            <person name="Cochrane G."/>
            <person name="Meng A."/>
            <person name="Brown T."/>
            <person name="Cohen L."/>
        </authorList>
    </citation>
    <scope>NUCLEOTIDE SEQUENCE</scope>
    <source>
        <strain evidence="1">CCMP281</strain>
    </source>
</reference>
<evidence type="ECO:0000313" key="1">
    <source>
        <dbReference type="EMBL" id="CAE0123001.1"/>
    </source>
</evidence>